<accession>A0ABV6QSC1</accession>
<evidence type="ECO:0000313" key="3">
    <source>
        <dbReference type="Proteomes" id="UP001589890"/>
    </source>
</evidence>
<evidence type="ECO:0000259" key="1">
    <source>
        <dbReference type="PROSITE" id="PS51186"/>
    </source>
</evidence>
<dbReference type="EMBL" id="JBHLTC010000035">
    <property type="protein sequence ID" value="MFC0627540.1"/>
    <property type="molecule type" value="Genomic_DNA"/>
</dbReference>
<gene>
    <name evidence="2" type="ORF">ACFFGN_25925</name>
</gene>
<dbReference type="Proteomes" id="UP001589890">
    <property type="component" value="Unassembled WGS sequence"/>
</dbReference>
<protein>
    <recommendedName>
        <fullName evidence="1">N-acetyltransferase domain-containing protein</fullName>
    </recommendedName>
</protein>
<dbReference type="Gene3D" id="3.40.630.30">
    <property type="match status" value="1"/>
</dbReference>
<proteinExistence type="predicted"/>
<evidence type="ECO:0000313" key="2">
    <source>
        <dbReference type="EMBL" id="MFC0627540.1"/>
    </source>
</evidence>
<dbReference type="InterPro" id="IPR016181">
    <property type="entry name" value="Acyl_CoA_acyltransferase"/>
</dbReference>
<name>A0ABV6QSC1_9ACTN</name>
<organism evidence="2 3">
    <name type="scientific">Kribbella deserti</name>
    <dbReference type="NCBI Taxonomy" id="1926257"/>
    <lineage>
        <taxon>Bacteria</taxon>
        <taxon>Bacillati</taxon>
        <taxon>Actinomycetota</taxon>
        <taxon>Actinomycetes</taxon>
        <taxon>Propionibacteriales</taxon>
        <taxon>Kribbellaceae</taxon>
        <taxon>Kribbella</taxon>
    </lineage>
</organism>
<keyword evidence="3" id="KW-1185">Reference proteome</keyword>
<dbReference type="RefSeq" id="WP_380052441.1">
    <property type="nucleotide sequence ID" value="NZ_JBHLTC010000035.1"/>
</dbReference>
<comment type="caution">
    <text evidence="2">The sequence shown here is derived from an EMBL/GenBank/DDBJ whole genome shotgun (WGS) entry which is preliminary data.</text>
</comment>
<dbReference type="PROSITE" id="PS51186">
    <property type="entry name" value="GNAT"/>
    <property type="match status" value="1"/>
</dbReference>
<reference evidence="2 3" key="1">
    <citation type="submission" date="2024-09" db="EMBL/GenBank/DDBJ databases">
        <authorList>
            <person name="Sun Q."/>
            <person name="Mori K."/>
        </authorList>
    </citation>
    <scope>NUCLEOTIDE SEQUENCE [LARGE SCALE GENOMIC DNA]</scope>
    <source>
        <strain evidence="2 3">CGMCC 1.15906</strain>
    </source>
</reference>
<dbReference type="SUPFAM" id="SSF55729">
    <property type="entry name" value="Acyl-CoA N-acyltransferases (Nat)"/>
    <property type="match status" value="1"/>
</dbReference>
<dbReference type="InterPro" id="IPR000182">
    <property type="entry name" value="GNAT_dom"/>
</dbReference>
<feature type="domain" description="N-acetyltransferase" evidence="1">
    <location>
        <begin position="115"/>
        <end position="255"/>
    </location>
</feature>
<sequence>MHREIREVAAGAGWRRFEGAGGSVELRSAGFDRAVRLQVDAEDPGIWISLLEYGVQQARADGMNLAVSVVREDDVAADRLEGAGYTVRWRSWGAELVLPDDPDWSAYDALIPSEVEIRELAPGDAEAAYEMYVRAAGDFPRTPATVHETQSAAEFAAMVREQRVFGAIANGRWLGITVSTLKGREVDTFITATDPEWRGQGLAAAIKVVMIRTLFAEGGRVFRTGGAEVNLPMLAVNAKLGYVREPWWLTFGKEI</sequence>